<evidence type="ECO:0000313" key="17">
    <source>
        <dbReference type="Proteomes" id="UP000610846"/>
    </source>
</evidence>
<evidence type="ECO:0000256" key="3">
    <source>
        <dbReference type="ARBA" id="ARBA00012000"/>
    </source>
</evidence>
<keyword evidence="7" id="KW-0227">DNA damage</keyword>
<dbReference type="AlphaFoldDB" id="A0A927IZT6"/>
<dbReference type="GO" id="GO:0032259">
    <property type="term" value="P:methylation"/>
    <property type="evidence" value="ECO:0007669"/>
    <property type="project" value="UniProtKB-KW"/>
</dbReference>
<keyword evidence="6" id="KW-0479">Metal-binding</keyword>
<dbReference type="GO" id="GO:0008725">
    <property type="term" value="F:DNA-3-methyladenine glycosylase activity"/>
    <property type="evidence" value="ECO:0007669"/>
    <property type="project" value="TreeGrafter"/>
</dbReference>
<keyword evidence="9" id="KW-0805">Transcription regulation</keyword>
<dbReference type="SUPFAM" id="SSF46689">
    <property type="entry name" value="Homeodomain-like"/>
    <property type="match status" value="1"/>
</dbReference>
<gene>
    <name evidence="16" type="ORF">IF651_06695</name>
</gene>
<dbReference type="GO" id="GO:0006285">
    <property type="term" value="P:base-excision repair, AP site formation"/>
    <property type="evidence" value="ECO:0007669"/>
    <property type="project" value="TreeGrafter"/>
</dbReference>
<evidence type="ECO:0000256" key="12">
    <source>
        <dbReference type="ARBA" id="ARBA00023163"/>
    </source>
</evidence>
<keyword evidence="13" id="KW-0234">DNA repair</keyword>
<dbReference type="GO" id="GO:0043565">
    <property type="term" value="F:sequence-specific DNA binding"/>
    <property type="evidence" value="ECO:0007669"/>
    <property type="project" value="InterPro"/>
</dbReference>
<evidence type="ECO:0000256" key="11">
    <source>
        <dbReference type="ARBA" id="ARBA00023159"/>
    </source>
</evidence>
<evidence type="ECO:0000256" key="14">
    <source>
        <dbReference type="SAM" id="MobiDB-lite"/>
    </source>
</evidence>
<dbReference type="InterPro" id="IPR035451">
    <property type="entry name" value="Ada-like_dom_sf"/>
</dbReference>
<dbReference type="Gene3D" id="3.40.10.10">
    <property type="entry name" value="DNA Methylphosphotriester Repair Domain"/>
    <property type="match status" value="1"/>
</dbReference>
<accession>A0A927IZT6</accession>
<dbReference type="Pfam" id="PF12833">
    <property type="entry name" value="HTH_18"/>
    <property type="match status" value="1"/>
</dbReference>
<dbReference type="InterPro" id="IPR037046">
    <property type="entry name" value="AlkA_N_sf"/>
</dbReference>
<dbReference type="Gene3D" id="3.30.310.20">
    <property type="entry name" value="DNA-3-methyladenine glycosylase AlkA, N-terminal domain"/>
    <property type="match status" value="1"/>
</dbReference>
<organism evidence="16 17">
    <name type="scientific">Cellulosimicrobium arenosum</name>
    <dbReference type="NCBI Taxonomy" id="2708133"/>
    <lineage>
        <taxon>Bacteria</taxon>
        <taxon>Bacillati</taxon>
        <taxon>Actinomycetota</taxon>
        <taxon>Actinomycetes</taxon>
        <taxon>Micrococcales</taxon>
        <taxon>Promicromonosporaceae</taxon>
        <taxon>Cellulosimicrobium</taxon>
    </lineage>
</organism>
<dbReference type="Gene3D" id="1.10.10.60">
    <property type="entry name" value="Homeodomain-like"/>
    <property type="match status" value="1"/>
</dbReference>
<name>A0A927IZT6_9MICO</name>
<dbReference type="SMART" id="SM00342">
    <property type="entry name" value="HTH_ARAC"/>
    <property type="match status" value="1"/>
</dbReference>
<dbReference type="InterPro" id="IPR018060">
    <property type="entry name" value="HTH_AraC"/>
</dbReference>
<keyword evidence="4" id="KW-0489">Methyltransferase</keyword>
<dbReference type="SUPFAM" id="SSF57884">
    <property type="entry name" value="Ada DNA repair protein, N-terminal domain (N-Ada 10)"/>
    <property type="match status" value="1"/>
</dbReference>
<proteinExistence type="predicted"/>
<protein>
    <recommendedName>
        <fullName evidence="3">DNA-3-methyladenine glycosylase II</fullName>
        <ecNumber evidence="3">3.2.2.21</ecNumber>
    </recommendedName>
</protein>
<comment type="cofactor">
    <cofactor evidence="2">
        <name>Zn(2+)</name>
        <dbReference type="ChEBI" id="CHEBI:29105"/>
    </cofactor>
</comment>
<dbReference type="FunFam" id="3.40.10.10:FF:000001">
    <property type="entry name" value="DNA-3-methyladenine glycosylase 2"/>
    <property type="match status" value="1"/>
</dbReference>
<dbReference type="RefSeq" id="WP_191828329.1">
    <property type="nucleotide sequence ID" value="NZ_JACYHB010000004.1"/>
</dbReference>
<dbReference type="PANTHER" id="PTHR43003">
    <property type="entry name" value="DNA-3-METHYLADENINE GLYCOSYLASE"/>
    <property type="match status" value="1"/>
</dbReference>
<evidence type="ECO:0000259" key="15">
    <source>
        <dbReference type="PROSITE" id="PS01124"/>
    </source>
</evidence>
<dbReference type="PANTHER" id="PTHR43003:SF13">
    <property type="entry name" value="DNA-3-METHYLADENINE GLYCOSYLASE 2"/>
    <property type="match status" value="1"/>
</dbReference>
<dbReference type="SUPFAM" id="SSF55945">
    <property type="entry name" value="TATA-box binding protein-like"/>
    <property type="match status" value="1"/>
</dbReference>
<keyword evidence="17" id="KW-1185">Reference proteome</keyword>
<evidence type="ECO:0000256" key="1">
    <source>
        <dbReference type="ARBA" id="ARBA00000086"/>
    </source>
</evidence>
<dbReference type="InterPro" id="IPR009057">
    <property type="entry name" value="Homeodomain-like_sf"/>
</dbReference>
<dbReference type="InterPro" id="IPR010316">
    <property type="entry name" value="AlkA_N"/>
</dbReference>
<dbReference type="PROSITE" id="PS00041">
    <property type="entry name" value="HTH_ARAC_FAMILY_1"/>
    <property type="match status" value="1"/>
</dbReference>
<dbReference type="GO" id="GO:0005737">
    <property type="term" value="C:cytoplasm"/>
    <property type="evidence" value="ECO:0007669"/>
    <property type="project" value="TreeGrafter"/>
</dbReference>
<dbReference type="InterPro" id="IPR023170">
    <property type="entry name" value="HhH_base_excis_C"/>
</dbReference>
<evidence type="ECO:0000256" key="4">
    <source>
        <dbReference type="ARBA" id="ARBA00022603"/>
    </source>
</evidence>
<comment type="catalytic activity">
    <reaction evidence="1">
        <text>Hydrolysis of alkylated DNA, releasing 3-methyladenine, 3-methylguanine, 7-methylguanine and 7-methyladenine.</text>
        <dbReference type="EC" id="3.2.2.21"/>
    </reaction>
</comment>
<dbReference type="GO" id="GO:0006307">
    <property type="term" value="P:DNA alkylation repair"/>
    <property type="evidence" value="ECO:0007669"/>
    <property type="project" value="TreeGrafter"/>
</dbReference>
<dbReference type="GO" id="GO:0008168">
    <property type="term" value="F:methyltransferase activity"/>
    <property type="evidence" value="ECO:0007669"/>
    <property type="project" value="UniProtKB-KW"/>
</dbReference>
<reference evidence="16" key="1">
    <citation type="journal article" date="2018" name="Curr. Microbiol.">
        <title>Cellulosimicrobium arenosum sp. nov., Isolated from Marine Sediment Sand.</title>
        <authorList>
            <person name="Oh M."/>
            <person name="Kim J.H."/>
            <person name="Yoon J.H."/>
            <person name="Schumann P."/>
            <person name="Kim W."/>
        </authorList>
    </citation>
    <scope>NUCLEOTIDE SEQUENCE</scope>
    <source>
        <strain evidence="16">KCTC 49039</strain>
    </source>
</reference>
<dbReference type="Pfam" id="PF06029">
    <property type="entry name" value="AlkA_N"/>
    <property type="match status" value="1"/>
</dbReference>
<sequence length="569" mass="59561">MTTTAPHPDGTSDAEEALSDPDFAERYRAIASRDRRFDGQFITAVRTTGIYCRPSCPARTPRPENVRFFRTSAAAHDAGFRACKRCLPEAVPGTPAWDLGHDLASRAMRLVGDGVVDRDGVDGLAARLGYTPRHVHRVLVAELGAGPVALARALRAQTARSLVTGTDLRLADVAHASGFGSIRQFNDTVAEVFGTTPGELRRRARRAPPAGPPARRLHGAQGRQNPPDGPPGAPADDRSALLDLTLPLREPYDARGVFAFLAARAVDGAEVVGTSDPAHLSYARTLPLPHGPGAFRATYGPLPDAAGHVPASGTSRSGRGAPSFRVELELTSVADLPAAIARIRRLFDLDADPEAVDAALDADPALACSVRAVPGIRVPGAVEPTEILVRALVGQQISVAAARTHLTRLTAALGTPFASRLGPTRLFPTPAQLAAGAGDGLRGPARRTAAILGVVRALAAGDLALSSADDPATLRAALEAMPGVGPWTSGYVAMRVLHDPDVLLDGDLALRAGARALALPDDRRALTARAARWAPWRSYAGMHLWRAAAQASATGSTTRTAPTAPKETP</sequence>
<evidence type="ECO:0000256" key="8">
    <source>
        <dbReference type="ARBA" id="ARBA00022833"/>
    </source>
</evidence>
<evidence type="ECO:0000256" key="6">
    <source>
        <dbReference type="ARBA" id="ARBA00022723"/>
    </source>
</evidence>
<dbReference type="SMART" id="SM01009">
    <property type="entry name" value="AlkA_N"/>
    <property type="match status" value="1"/>
</dbReference>
<evidence type="ECO:0000256" key="10">
    <source>
        <dbReference type="ARBA" id="ARBA00023125"/>
    </source>
</evidence>
<evidence type="ECO:0000313" key="16">
    <source>
        <dbReference type="EMBL" id="MBD8078743.1"/>
    </source>
</evidence>
<dbReference type="GO" id="GO:0003700">
    <property type="term" value="F:DNA-binding transcription factor activity"/>
    <property type="evidence" value="ECO:0007669"/>
    <property type="project" value="InterPro"/>
</dbReference>
<evidence type="ECO:0000256" key="9">
    <source>
        <dbReference type="ARBA" id="ARBA00023015"/>
    </source>
</evidence>
<dbReference type="SUPFAM" id="SSF48150">
    <property type="entry name" value="DNA-glycosylase"/>
    <property type="match status" value="1"/>
</dbReference>
<dbReference type="InterPro" id="IPR011257">
    <property type="entry name" value="DNA_glycosylase"/>
</dbReference>
<keyword evidence="11" id="KW-0010">Activator</keyword>
<dbReference type="EMBL" id="JACYHB010000004">
    <property type="protein sequence ID" value="MBD8078743.1"/>
    <property type="molecule type" value="Genomic_DNA"/>
</dbReference>
<dbReference type="GO" id="GO:0032993">
    <property type="term" value="C:protein-DNA complex"/>
    <property type="evidence" value="ECO:0007669"/>
    <property type="project" value="TreeGrafter"/>
</dbReference>
<dbReference type="Gene3D" id="1.10.1670.10">
    <property type="entry name" value="Helix-hairpin-Helix base-excision DNA repair enzymes (C-terminal)"/>
    <property type="match status" value="1"/>
</dbReference>
<feature type="region of interest" description="Disordered" evidence="14">
    <location>
        <begin position="197"/>
        <end position="238"/>
    </location>
</feature>
<comment type="caution">
    <text evidence="16">The sequence shown here is derived from an EMBL/GenBank/DDBJ whole genome shotgun (WGS) entry which is preliminary data.</text>
</comment>
<dbReference type="SMART" id="SM00478">
    <property type="entry name" value="ENDO3c"/>
    <property type="match status" value="1"/>
</dbReference>
<evidence type="ECO:0000256" key="2">
    <source>
        <dbReference type="ARBA" id="ARBA00001947"/>
    </source>
</evidence>
<keyword evidence="10" id="KW-0238">DNA-binding</keyword>
<dbReference type="InterPro" id="IPR051912">
    <property type="entry name" value="Alkylbase_DNA_Glycosylase/TA"/>
</dbReference>
<dbReference type="GO" id="GO:0008270">
    <property type="term" value="F:zinc ion binding"/>
    <property type="evidence" value="ECO:0007669"/>
    <property type="project" value="InterPro"/>
</dbReference>
<dbReference type="GO" id="GO:0043916">
    <property type="term" value="F:DNA-7-methylguanine glycosylase activity"/>
    <property type="evidence" value="ECO:0007669"/>
    <property type="project" value="TreeGrafter"/>
</dbReference>
<dbReference type="PROSITE" id="PS01124">
    <property type="entry name" value="HTH_ARAC_FAMILY_2"/>
    <property type="match status" value="1"/>
</dbReference>
<dbReference type="GO" id="GO:0032131">
    <property type="term" value="F:alkylated DNA binding"/>
    <property type="evidence" value="ECO:0007669"/>
    <property type="project" value="TreeGrafter"/>
</dbReference>
<feature type="domain" description="HTH araC/xylS-type" evidence="15">
    <location>
        <begin position="105"/>
        <end position="203"/>
    </location>
</feature>
<dbReference type="EC" id="3.2.2.21" evidence="3"/>
<evidence type="ECO:0000256" key="13">
    <source>
        <dbReference type="ARBA" id="ARBA00023204"/>
    </source>
</evidence>
<dbReference type="InterPro" id="IPR004026">
    <property type="entry name" value="Ada_DNA_repair_Zn-bd"/>
</dbReference>
<dbReference type="Proteomes" id="UP000610846">
    <property type="component" value="Unassembled WGS sequence"/>
</dbReference>
<evidence type="ECO:0000256" key="5">
    <source>
        <dbReference type="ARBA" id="ARBA00022679"/>
    </source>
</evidence>
<keyword evidence="12" id="KW-0804">Transcription</keyword>
<keyword evidence="8" id="KW-0862">Zinc</keyword>
<dbReference type="InterPro" id="IPR018062">
    <property type="entry name" value="HTH_AraC-typ_CS"/>
</dbReference>
<dbReference type="Gene3D" id="1.10.340.30">
    <property type="entry name" value="Hypothetical protein, domain 2"/>
    <property type="match status" value="1"/>
</dbReference>
<dbReference type="InterPro" id="IPR003265">
    <property type="entry name" value="HhH-GPD_domain"/>
</dbReference>
<reference evidence="16" key="2">
    <citation type="submission" date="2020-09" db="EMBL/GenBank/DDBJ databases">
        <authorList>
            <person name="Yu Y."/>
        </authorList>
    </citation>
    <scope>NUCLEOTIDE SEQUENCE</scope>
    <source>
        <strain evidence="16">KCTC 49039</strain>
    </source>
</reference>
<keyword evidence="5" id="KW-0808">Transferase</keyword>
<dbReference type="Pfam" id="PF02805">
    <property type="entry name" value="Ada_Zn_binding"/>
    <property type="match status" value="1"/>
</dbReference>
<evidence type="ECO:0000256" key="7">
    <source>
        <dbReference type="ARBA" id="ARBA00022763"/>
    </source>
</evidence>
<dbReference type="CDD" id="cd00056">
    <property type="entry name" value="ENDO3c"/>
    <property type="match status" value="1"/>
</dbReference>